<evidence type="ECO:0000313" key="8">
    <source>
        <dbReference type="Proteomes" id="UP001320715"/>
    </source>
</evidence>
<comment type="caution">
    <text evidence="7">The sequence shown here is derived from an EMBL/GenBank/DDBJ whole genome shotgun (WGS) entry which is preliminary data.</text>
</comment>
<organism evidence="7 8">
    <name type="scientific">Hoeflea alexandrii</name>
    <dbReference type="NCBI Taxonomy" id="288436"/>
    <lineage>
        <taxon>Bacteria</taxon>
        <taxon>Pseudomonadati</taxon>
        <taxon>Pseudomonadota</taxon>
        <taxon>Alphaproteobacteria</taxon>
        <taxon>Hyphomicrobiales</taxon>
        <taxon>Rhizobiaceae</taxon>
        <taxon>Hoeflea</taxon>
    </lineage>
</organism>
<dbReference type="PANTHER" id="PTHR30086:SF19">
    <property type="entry name" value="THREONINE EFFLUX PROTEIN"/>
    <property type="match status" value="1"/>
</dbReference>
<evidence type="ECO:0000256" key="2">
    <source>
        <dbReference type="ARBA" id="ARBA00022475"/>
    </source>
</evidence>
<comment type="subcellular location">
    <subcellularLocation>
        <location evidence="1">Cell membrane</location>
        <topology evidence="1">Multi-pass membrane protein</topology>
    </subcellularLocation>
</comment>
<keyword evidence="3 6" id="KW-0812">Transmembrane</keyword>
<keyword evidence="4 6" id="KW-1133">Transmembrane helix</keyword>
<accession>A0ABT1CVI4</accession>
<protein>
    <submittedName>
        <fullName evidence="7">LysE family transporter</fullName>
    </submittedName>
</protein>
<evidence type="ECO:0000256" key="1">
    <source>
        <dbReference type="ARBA" id="ARBA00004651"/>
    </source>
</evidence>
<sequence length="206" mass="21600">MENIESYLTIAAAFFIVTVSPGPANLALATVAIHSGRRAGLFFGLGLSTGLAFWGFVAATGLGVVVLGTTVLLTLLKLCGGAYLVWLAIQSGRSAARRTEDTIVSVQMGGWFWRGLVLNLSNPKAVVAWMAALSMGLGQETDAQAVATATLICAVLGFVNYAGYALTFSLPGFMAGYRKSRRWIDGIAAGLFALAGFSLIRSALTR</sequence>
<feature type="transmembrane region" description="Helical" evidence="6">
    <location>
        <begin position="145"/>
        <end position="166"/>
    </location>
</feature>
<feature type="transmembrane region" description="Helical" evidence="6">
    <location>
        <begin position="6"/>
        <end position="28"/>
    </location>
</feature>
<name>A0ABT1CVI4_9HYPH</name>
<dbReference type="PANTHER" id="PTHR30086">
    <property type="entry name" value="ARGININE EXPORTER PROTEIN ARGO"/>
    <property type="match status" value="1"/>
</dbReference>
<dbReference type="EMBL" id="JAAAML010000003">
    <property type="protein sequence ID" value="MCO6410207.1"/>
    <property type="molecule type" value="Genomic_DNA"/>
</dbReference>
<keyword evidence="5 6" id="KW-0472">Membrane</keyword>
<evidence type="ECO:0000256" key="6">
    <source>
        <dbReference type="SAM" id="Phobius"/>
    </source>
</evidence>
<dbReference type="Pfam" id="PF01810">
    <property type="entry name" value="LysE"/>
    <property type="match status" value="1"/>
</dbReference>
<feature type="transmembrane region" description="Helical" evidence="6">
    <location>
        <begin position="65"/>
        <end position="89"/>
    </location>
</feature>
<evidence type="ECO:0000256" key="3">
    <source>
        <dbReference type="ARBA" id="ARBA00022692"/>
    </source>
</evidence>
<evidence type="ECO:0000256" key="4">
    <source>
        <dbReference type="ARBA" id="ARBA00022989"/>
    </source>
</evidence>
<evidence type="ECO:0000313" key="7">
    <source>
        <dbReference type="EMBL" id="MCO6410207.1"/>
    </source>
</evidence>
<dbReference type="RefSeq" id="WP_252916885.1">
    <property type="nucleotide sequence ID" value="NZ_JAAAML010000003.1"/>
</dbReference>
<feature type="transmembrane region" description="Helical" evidence="6">
    <location>
        <begin position="186"/>
        <end position="204"/>
    </location>
</feature>
<keyword evidence="8" id="KW-1185">Reference proteome</keyword>
<evidence type="ECO:0000256" key="5">
    <source>
        <dbReference type="ARBA" id="ARBA00023136"/>
    </source>
</evidence>
<reference evidence="7 8" key="1">
    <citation type="submission" date="2020-01" db="EMBL/GenBank/DDBJ databases">
        <title>Genomes of bacteria type strains.</title>
        <authorList>
            <person name="Chen J."/>
            <person name="Zhu S."/>
            <person name="Yang J."/>
        </authorList>
    </citation>
    <scope>NUCLEOTIDE SEQUENCE [LARGE SCALE GENOMIC DNA]</scope>
    <source>
        <strain evidence="7 8">DSM 16655</strain>
    </source>
</reference>
<dbReference type="InterPro" id="IPR001123">
    <property type="entry name" value="LeuE-type"/>
</dbReference>
<keyword evidence="2" id="KW-1003">Cell membrane</keyword>
<proteinExistence type="predicted"/>
<dbReference type="Proteomes" id="UP001320715">
    <property type="component" value="Unassembled WGS sequence"/>
</dbReference>
<feature type="transmembrane region" description="Helical" evidence="6">
    <location>
        <begin position="40"/>
        <end position="59"/>
    </location>
</feature>
<gene>
    <name evidence="7" type="ORF">GTW23_18650</name>
</gene>